<dbReference type="NCBIfam" id="NF042415">
    <property type="entry name" value="STY0301_fam"/>
    <property type="match status" value="1"/>
</dbReference>
<evidence type="ECO:0000256" key="1">
    <source>
        <dbReference type="SAM" id="SignalP"/>
    </source>
</evidence>
<keyword evidence="3" id="KW-1185">Reference proteome</keyword>
<dbReference type="InterPro" id="IPR049973">
    <property type="entry name" value="STY0301-like"/>
</dbReference>
<protein>
    <submittedName>
        <fullName evidence="2">Uncharacterized protein</fullName>
    </submittedName>
</protein>
<proteinExistence type="predicted"/>
<sequence length="117" mass="12573">MNKPVIVLAFIPVFAASLAHASDAACPVRASDPLISIELFDGPVADNVVLAPDQSSGNATKGKAIWQVSSVYKEGRMLNLACRYRSSEKPLMIEIKQKVATCTQQLDTKMGGTFTCK</sequence>
<keyword evidence="1" id="KW-0732">Signal</keyword>
<comment type="caution">
    <text evidence="2">The sequence shown here is derived from an EMBL/GenBank/DDBJ whole genome shotgun (WGS) entry which is preliminary data.</text>
</comment>
<evidence type="ECO:0000313" key="2">
    <source>
        <dbReference type="EMBL" id="MBB4142057.1"/>
    </source>
</evidence>
<dbReference type="RefSeq" id="WP_165135833.1">
    <property type="nucleotide sequence ID" value="NZ_CP049250.1"/>
</dbReference>
<feature type="signal peptide" evidence="1">
    <location>
        <begin position="1"/>
        <end position="21"/>
    </location>
</feature>
<gene>
    <name evidence="2" type="ORF">GGQ72_000556</name>
</gene>
<dbReference type="Proteomes" id="UP000519897">
    <property type="component" value="Unassembled WGS sequence"/>
</dbReference>
<reference evidence="2 3" key="1">
    <citation type="submission" date="2020-08" db="EMBL/GenBank/DDBJ databases">
        <title>Genomic Encyclopedia of Type Strains, Phase IV (KMG-IV): sequencing the most valuable type-strain genomes for metagenomic binning, comparative biology and taxonomic classification.</title>
        <authorList>
            <person name="Goeker M."/>
        </authorList>
    </citation>
    <scope>NUCLEOTIDE SEQUENCE [LARGE SCALE GENOMIC DNA]</scope>
    <source>
        <strain evidence="2 3">DSM 29514</strain>
    </source>
</reference>
<dbReference type="AlphaFoldDB" id="A0A7W6LF26"/>
<dbReference type="EMBL" id="JACIEC010000001">
    <property type="protein sequence ID" value="MBB4142057.1"/>
    <property type="molecule type" value="Genomic_DNA"/>
</dbReference>
<evidence type="ECO:0000313" key="3">
    <source>
        <dbReference type="Proteomes" id="UP000519897"/>
    </source>
</evidence>
<organism evidence="2 3">
    <name type="scientific">Rhizobium rhizoryzae</name>
    <dbReference type="NCBI Taxonomy" id="451876"/>
    <lineage>
        <taxon>Bacteria</taxon>
        <taxon>Pseudomonadati</taxon>
        <taxon>Pseudomonadota</taxon>
        <taxon>Alphaproteobacteria</taxon>
        <taxon>Hyphomicrobiales</taxon>
        <taxon>Rhizobiaceae</taxon>
        <taxon>Rhizobium/Agrobacterium group</taxon>
        <taxon>Rhizobium</taxon>
    </lineage>
</organism>
<accession>A0A7W6LF26</accession>
<name>A0A7W6LF26_9HYPH</name>
<feature type="chain" id="PRO_5031205454" evidence="1">
    <location>
        <begin position="22"/>
        <end position="117"/>
    </location>
</feature>